<evidence type="ECO:0000313" key="1">
    <source>
        <dbReference type="EMBL" id="KAG6942247.1"/>
    </source>
</evidence>
<comment type="caution">
    <text evidence="1">The sequence shown here is derived from an EMBL/GenBank/DDBJ whole genome shotgun (WGS) entry which is preliminary data.</text>
</comment>
<reference evidence="1" key="1">
    <citation type="submission" date="2021-01" db="EMBL/GenBank/DDBJ databases">
        <title>Phytophthora aleatoria, a newly-described species from Pinus radiata is distinct from Phytophthora cactorum isolates based on comparative genomics.</title>
        <authorList>
            <person name="Mcdougal R."/>
            <person name="Panda P."/>
            <person name="Williams N."/>
            <person name="Studholme D.J."/>
        </authorList>
    </citation>
    <scope>NUCLEOTIDE SEQUENCE</scope>
    <source>
        <strain evidence="1">NZFS 4037</strain>
    </source>
</reference>
<proteinExistence type="predicted"/>
<gene>
    <name evidence="1" type="ORF">JG688_00018237</name>
</gene>
<name>A0A8J5LY24_9STRA</name>
<keyword evidence="2" id="KW-1185">Reference proteome</keyword>
<evidence type="ECO:0000313" key="2">
    <source>
        <dbReference type="Proteomes" id="UP000709295"/>
    </source>
</evidence>
<organism evidence="1 2">
    <name type="scientific">Phytophthora aleatoria</name>
    <dbReference type="NCBI Taxonomy" id="2496075"/>
    <lineage>
        <taxon>Eukaryota</taxon>
        <taxon>Sar</taxon>
        <taxon>Stramenopiles</taxon>
        <taxon>Oomycota</taxon>
        <taxon>Peronosporomycetes</taxon>
        <taxon>Peronosporales</taxon>
        <taxon>Peronosporaceae</taxon>
        <taxon>Phytophthora</taxon>
    </lineage>
</organism>
<dbReference type="EMBL" id="JAENGY010003196">
    <property type="protein sequence ID" value="KAG6942247.1"/>
    <property type="molecule type" value="Genomic_DNA"/>
</dbReference>
<sequence>MGMSRSYVMEITTVVVRVLSETAPSVVSFPRAQRDWKAVEAGSASRHGYPGVVGAVDVSLIEIERPEKFDGFYCSKCYPALNVQTSVSVDNLFLSVEVRPGSWPGRKCWLHSYSARRALHW</sequence>
<dbReference type="AlphaFoldDB" id="A0A8J5LY24"/>
<dbReference type="Proteomes" id="UP000709295">
    <property type="component" value="Unassembled WGS sequence"/>
</dbReference>
<protein>
    <submittedName>
        <fullName evidence="1">Uncharacterized protein</fullName>
    </submittedName>
</protein>
<accession>A0A8J5LY24</accession>